<sequence>MNINIWNNVSIFFFIRQRSTPMFESADQRPVSSSSERCDIQLQGFQKTFSHQQSVFLQHQPECGYQEGKVVPPVSNGGFEPASYFTNPSASHSAGFDLLQDMQGQVEDDYSSSPCPEDSFLFQSGGVDRCLSQIYSIYLDS</sequence>
<dbReference type="Proteomes" id="UP001482620">
    <property type="component" value="Unassembled WGS sequence"/>
</dbReference>
<comment type="caution">
    <text evidence="1">The sequence shown here is derived from an EMBL/GenBank/DDBJ whole genome shotgun (WGS) entry which is preliminary data.</text>
</comment>
<evidence type="ECO:0000313" key="2">
    <source>
        <dbReference type="Proteomes" id="UP001482620"/>
    </source>
</evidence>
<keyword evidence="2" id="KW-1185">Reference proteome</keyword>
<evidence type="ECO:0000313" key="1">
    <source>
        <dbReference type="EMBL" id="MEQ2253307.1"/>
    </source>
</evidence>
<organism evidence="1 2">
    <name type="scientific">Ilyodon furcidens</name>
    <name type="common">goldbreast splitfin</name>
    <dbReference type="NCBI Taxonomy" id="33524"/>
    <lineage>
        <taxon>Eukaryota</taxon>
        <taxon>Metazoa</taxon>
        <taxon>Chordata</taxon>
        <taxon>Craniata</taxon>
        <taxon>Vertebrata</taxon>
        <taxon>Euteleostomi</taxon>
        <taxon>Actinopterygii</taxon>
        <taxon>Neopterygii</taxon>
        <taxon>Teleostei</taxon>
        <taxon>Neoteleostei</taxon>
        <taxon>Acanthomorphata</taxon>
        <taxon>Ovalentaria</taxon>
        <taxon>Atherinomorphae</taxon>
        <taxon>Cyprinodontiformes</taxon>
        <taxon>Goodeidae</taxon>
        <taxon>Ilyodon</taxon>
    </lineage>
</organism>
<accession>A0ABV0V7I2</accession>
<name>A0ABV0V7I2_9TELE</name>
<reference evidence="1 2" key="1">
    <citation type="submission" date="2021-06" db="EMBL/GenBank/DDBJ databases">
        <authorList>
            <person name="Palmer J.M."/>
        </authorList>
    </citation>
    <scope>NUCLEOTIDE SEQUENCE [LARGE SCALE GENOMIC DNA]</scope>
    <source>
        <strain evidence="2">if_2019</strain>
        <tissue evidence="1">Muscle</tissue>
    </source>
</reference>
<protein>
    <submittedName>
        <fullName evidence="1">Uncharacterized protein</fullName>
    </submittedName>
</protein>
<dbReference type="EMBL" id="JAHRIQ010097312">
    <property type="protein sequence ID" value="MEQ2253307.1"/>
    <property type="molecule type" value="Genomic_DNA"/>
</dbReference>
<proteinExistence type="predicted"/>
<gene>
    <name evidence="1" type="ORF">ILYODFUR_030745</name>
</gene>